<proteinExistence type="predicted"/>
<sequence>MREKRTGFNPRSGTARRANRADSLRWLKRFSFKNCLTMNF</sequence>
<dbReference type="EMBL" id="PP856721">
    <property type="protein sequence ID" value="XCH40393.1"/>
    <property type="molecule type" value="Genomic_DNA"/>
</dbReference>
<accession>A0AAU8GFW8</accession>
<organism evidence="1">
    <name type="scientific">Salmonella phage vB_SEnST11_KE22</name>
    <dbReference type="NCBI Taxonomy" id="3161173"/>
    <lineage>
        <taxon>Viruses</taxon>
        <taxon>Duplodnaviria</taxon>
        <taxon>Heunggongvirae</taxon>
        <taxon>Uroviricota</taxon>
        <taxon>Caudoviricetes</taxon>
        <taxon>Vequintavirinae</taxon>
        <taxon>Seunavirus</taxon>
    </lineage>
</organism>
<evidence type="ECO:0000313" key="1">
    <source>
        <dbReference type="EMBL" id="XCH40393.1"/>
    </source>
</evidence>
<gene>
    <name evidence="1" type="ORF">NDDWPVAN_CDS0267</name>
</gene>
<reference evidence="1" key="1">
    <citation type="submission" date="2024-05" db="EMBL/GenBank/DDBJ databases">
        <authorList>
            <person name="Mugo M.M."/>
            <person name="Musyoki A.M."/>
            <person name="Makumi A.M."/>
            <person name="Mutai I."/>
            <person name="Drechsel O."/>
            <person name="Kering K.K."/>
            <person name="Muturi P."/>
            <person name="Mbae C.K."/>
            <person name="Kariuki S.M."/>
        </authorList>
    </citation>
    <scope>NUCLEOTIDE SEQUENCE</scope>
</reference>
<protein>
    <submittedName>
        <fullName evidence="1">Uncharacterized protein</fullName>
    </submittedName>
</protein>
<name>A0AAU8GFW8_9CAUD</name>